<organism evidence="7 8">
    <name type="scientific">Kistimonas scapharcae</name>
    <dbReference type="NCBI Taxonomy" id="1036133"/>
    <lineage>
        <taxon>Bacteria</taxon>
        <taxon>Pseudomonadati</taxon>
        <taxon>Pseudomonadota</taxon>
        <taxon>Gammaproteobacteria</taxon>
        <taxon>Oceanospirillales</taxon>
        <taxon>Endozoicomonadaceae</taxon>
        <taxon>Kistimonas</taxon>
    </lineage>
</organism>
<dbReference type="EMBL" id="BAABFL010000478">
    <property type="protein sequence ID" value="GAA4652619.1"/>
    <property type="molecule type" value="Genomic_DNA"/>
</dbReference>
<dbReference type="PANTHER" id="PTHR43370">
    <property type="entry name" value="SUGAR ABC TRANSPORTER INTEGRAL MEMBRANE PROTEIN-RELATED"/>
    <property type="match status" value="1"/>
</dbReference>
<feature type="transmembrane region" description="Helical" evidence="6">
    <location>
        <begin position="198"/>
        <end position="217"/>
    </location>
</feature>
<feature type="transmembrane region" description="Helical" evidence="6">
    <location>
        <begin position="89"/>
        <end position="107"/>
    </location>
</feature>
<feature type="transmembrane region" description="Helical" evidence="6">
    <location>
        <begin position="33"/>
        <end position="55"/>
    </location>
</feature>
<proteinExistence type="predicted"/>
<keyword evidence="4 6" id="KW-1133">Transmembrane helix</keyword>
<keyword evidence="5 6" id="KW-0472">Membrane</keyword>
<comment type="subcellular location">
    <subcellularLocation>
        <location evidence="1">Cell inner membrane</location>
        <topology evidence="1">Multi-pass membrane protein</topology>
    </subcellularLocation>
</comment>
<sequence length="315" mass="34071">MDLFLELFRATLPAAVPILLAALGGLYTHHANVFNIAMEGMMLIGAFCAVAGSYVTGSWMGGLLFGMAGGLLAASVTAFFAVKMKTDEFVTGIAMNLLAAGGTTYLLRQLFHVKGAFVSPRIEGLPVWNIPLVQDIPVIGDIVSGHPFLLYMTFVVVFLVHFHLFHTRFGLRLRAAGEESRAVDAVGISSDRLKIQSLLLSGALCGLAGVFLSLGYVRLFAEDMSNGRGWISLAVIILTRGRPIGILVMSLLFGFTDGLGFALQDSIIPSEFTQMVPYIVTLLALYWYSREKQKRNGKQVNTSQQAGMDKEAVAV</sequence>
<evidence type="ECO:0000256" key="1">
    <source>
        <dbReference type="ARBA" id="ARBA00004429"/>
    </source>
</evidence>
<evidence type="ECO:0000313" key="7">
    <source>
        <dbReference type="EMBL" id="GAA4652619.1"/>
    </source>
</evidence>
<comment type="caution">
    <text evidence="7">The sequence shown here is derived from an EMBL/GenBank/DDBJ whole genome shotgun (WGS) entry which is preliminary data.</text>
</comment>
<dbReference type="CDD" id="cd06580">
    <property type="entry name" value="TM_PBP1_transp_TpRbsC_like"/>
    <property type="match status" value="1"/>
</dbReference>
<evidence type="ECO:0000313" key="8">
    <source>
        <dbReference type="Proteomes" id="UP001500604"/>
    </source>
</evidence>
<dbReference type="Proteomes" id="UP001500604">
    <property type="component" value="Unassembled WGS sequence"/>
</dbReference>
<gene>
    <name evidence="7" type="ORF">GCM10023116_49030</name>
</gene>
<evidence type="ECO:0000256" key="4">
    <source>
        <dbReference type="ARBA" id="ARBA00022989"/>
    </source>
</evidence>
<dbReference type="PANTHER" id="PTHR43370:SF1">
    <property type="entry name" value="GUANOSINE ABC TRANSPORTER PERMEASE PROTEIN NUPQ"/>
    <property type="match status" value="1"/>
</dbReference>
<accession>A0ABP8VB55</accession>
<reference evidence="8" key="1">
    <citation type="journal article" date="2019" name="Int. J. Syst. Evol. Microbiol.">
        <title>The Global Catalogue of Microorganisms (GCM) 10K type strain sequencing project: providing services to taxonomists for standard genome sequencing and annotation.</title>
        <authorList>
            <consortium name="The Broad Institute Genomics Platform"/>
            <consortium name="The Broad Institute Genome Sequencing Center for Infectious Disease"/>
            <person name="Wu L."/>
            <person name="Ma J."/>
        </authorList>
    </citation>
    <scope>NUCLEOTIDE SEQUENCE [LARGE SCALE GENOMIC DNA]</scope>
    <source>
        <strain evidence="8">JCM 17805</strain>
    </source>
</reference>
<feature type="transmembrane region" description="Helical" evidence="6">
    <location>
        <begin position="7"/>
        <end position="27"/>
    </location>
</feature>
<protein>
    <submittedName>
        <fullName evidence="7">ABC transporter permease</fullName>
    </submittedName>
</protein>
<dbReference type="InterPro" id="IPR001851">
    <property type="entry name" value="ABC_transp_permease"/>
</dbReference>
<feature type="transmembrane region" description="Helical" evidence="6">
    <location>
        <begin position="148"/>
        <end position="165"/>
    </location>
</feature>
<evidence type="ECO:0000256" key="3">
    <source>
        <dbReference type="ARBA" id="ARBA00022692"/>
    </source>
</evidence>
<dbReference type="RefSeq" id="WP_345199216.1">
    <property type="nucleotide sequence ID" value="NZ_BAABFL010000478.1"/>
</dbReference>
<feature type="transmembrane region" description="Helical" evidence="6">
    <location>
        <begin position="267"/>
        <end position="288"/>
    </location>
</feature>
<evidence type="ECO:0000256" key="2">
    <source>
        <dbReference type="ARBA" id="ARBA00022475"/>
    </source>
</evidence>
<keyword evidence="3 6" id="KW-0812">Transmembrane</keyword>
<evidence type="ECO:0000256" key="6">
    <source>
        <dbReference type="SAM" id="Phobius"/>
    </source>
</evidence>
<keyword evidence="2" id="KW-1003">Cell membrane</keyword>
<name>A0ABP8VB55_9GAMM</name>
<keyword evidence="8" id="KW-1185">Reference proteome</keyword>
<dbReference type="Pfam" id="PF02653">
    <property type="entry name" value="BPD_transp_2"/>
    <property type="match status" value="1"/>
</dbReference>
<evidence type="ECO:0000256" key="5">
    <source>
        <dbReference type="ARBA" id="ARBA00023136"/>
    </source>
</evidence>
<feature type="transmembrane region" description="Helical" evidence="6">
    <location>
        <begin position="62"/>
        <end position="83"/>
    </location>
</feature>